<name>A0A2M8IUF3_9RHOB</name>
<dbReference type="RefSeq" id="WP_100164804.1">
    <property type="nucleotide sequence ID" value="NZ_PGTB01000229.1"/>
</dbReference>
<feature type="region of interest" description="Disordered" evidence="1">
    <location>
        <begin position="36"/>
        <end position="63"/>
    </location>
</feature>
<keyword evidence="4" id="KW-1185">Reference proteome</keyword>
<evidence type="ECO:0000313" key="4">
    <source>
        <dbReference type="Proteomes" id="UP000231553"/>
    </source>
</evidence>
<keyword evidence="2" id="KW-1133">Transmembrane helix</keyword>
<accession>A0A2M8IUF3</accession>
<protein>
    <submittedName>
        <fullName evidence="3">Uncharacterized protein</fullName>
    </submittedName>
</protein>
<gene>
    <name evidence="3" type="ORF">CVM52_23735</name>
</gene>
<dbReference type="AlphaFoldDB" id="A0A2M8IUF3"/>
<dbReference type="Proteomes" id="UP000231553">
    <property type="component" value="Unassembled WGS sequence"/>
</dbReference>
<evidence type="ECO:0000313" key="3">
    <source>
        <dbReference type="EMBL" id="PJE34156.1"/>
    </source>
</evidence>
<dbReference type="EMBL" id="PGTB01000229">
    <property type="protein sequence ID" value="PJE34156.1"/>
    <property type="molecule type" value="Genomic_DNA"/>
</dbReference>
<sequence length="63" mass="6209">MADFTNVSRSSSTGWIIGVIAVVAVLFFVLMSSGTSPTDPAVTAPEAVPTGADPAATAPAASE</sequence>
<comment type="caution">
    <text evidence="3">The sequence shown here is derived from an EMBL/GenBank/DDBJ whole genome shotgun (WGS) entry which is preliminary data.</text>
</comment>
<keyword evidence="2" id="KW-0472">Membrane</keyword>
<feature type="transmembrane region" description="Helical" evidence="2">
    <location>
        <begin position="12"/>
        <end position="30"/>
    </location>
</feature>
<organism evidence="3 4">
    <name type="scientific">Pseudooceanicola lipolyticus</name>
    <dbReference type="NCBI Taxonomy" id="2029104"/>
    <lineage>
        <taxon>Bacteria</taxon>
        <taxon>Pseudomonadati</taxon>
        <taxon>Pseudomonadota</taxon>
        <taxon>Alphaproteobacteria</taxon>
        <taxon>Rhodobacterales</taxon>
        <taxon>Paracoccaceae</taxon>
        <taxon>Pseudooceanicola</taxon>
    </lineage>
</organism>
<keyword evidence="2" id="KW-0812">Transmembrane</keyword>
<proteinExistence type="predicted"/>
<feature type="compositionally biased region" description="Low complexity" evidence="1">
    <location>
        <begin position="47"/>
        <end position="63"/>
    </location>
</feature>
<evidence type="ECO:0000256" key="2">
    <source>
        <dbReference type="SAM" id="Phobius"/>
    </source>
</evidence>
<evidence type="ECO:0000256" key="1">
    <source>
        <dbReference type="SAM" id="MobiDB-lite"/>
    </source>
</evidence>
<reference evidence="3 4" key="1">
    <citation type="journal article" date="2018" name="Int. J. Syst. Evol. Microbiol.">
        <title>Pseudooceanicola lipolyticus sp. nov., a marine alphaproteobacterium, reclassification of Oceanicola flagellatus as Pseudooceanicola flagellatus comb. nov. and emended description of the genus Pseudooceanicola.</title>
        <authorList>
            <person name="Huang M.-M."/>
            <person name="Guo L.-L."/>
            <person name="Wu Y.-H."/>
            <person name="Lai Q.-L."/>
            <person name="Shao Z.-Z."/>
            <person name="Wang C.-S."/>
            <person name="Wu M."/>
            <person name="Xu X.-W."/>
        </authorList>
    </citation>
    <scope>NUCLEOTIDE SEQUENCE [LARGE SCALE GENOMIC DNA]</scope>
    <source>
        <strain evidence="3 4">157</strain>
    </source>
</reference>